<evidence type="ECO:0000256" key="2">
    <source>
        <dbReference type="ARBA" id="ARBA00022676"/>
    </source>
</evidence>
<name>A0A3N5CQX3_9SPHN</name>
<feature type="domain" description="Glycosyltransferase 2-like" evidence="4">
    <location>
        <begin position="49"/>
        <end position="100"/>
    </location>
</feature>
<feature type="domain" description="Galactosyltransferase C-terminal" evidence="5">
    <location>
        <begin position="163"/>
        <end position="212"/>
    </location>
</feature>
<dbReference type="OrthoDB" id="6653642at2"/>
<keyword evidence="3 6" id="KW-0808">Transferase</keyword>
<dbReference type="InterPro" id="IPR027791">
    <property type="entry name" value="Galactosyl_T_C"/>
</dbReference>
<evidence type="ECO:0000256" key="3">
    <source>
        <dbReference type="ARBA" id="ARBA00022679"/>
    </source>
</evidence>
<dbReference type="GO" id="GO:0016757">
    <property type="term" value="F:glycosyltransferase activity"/>
    <property type="evidence" value="ECO:0007669"/>
    <property type="project" value="UniProtKB-KW"/>
</dbReference>
<dbReference type="CDD" id="cd00761">
    <property type="entry name" value="Glyco_tranf_GTA_type"/>
    <property type="match status" value="1"/>
</dbReference>
<dbReference type="InterPro" id="IPR029044">
    <property type="entry name" value="Nucleotide-diphossugar_trans"/>
</dbReference>
<evidence type="ECO:0000256" key="1">
    <source>
        <dbReference type="ARBA" id="ARBA00006739"/>
    </source>
</evidence>
<evidence type="ECO:0000313" key="6">
    <source>
        <dbReference type="EMBL" id="RPF71027.1"/>
    </source>
</evidence>
<protein>
    <submittedName>
        <fullName evidence="6">Glycosyltransferase</fullName>
    </submittedName>
</protein>
<keyword evidence="2" id="KW-0328">Glycosyltransferase</keyword>
<dbReference type="PANTHER" id="PTHR43179">
    <property type="entry name" value="RHAMNOSYLTRANSFERASE WBBL"/>
    <property type="match status" value="1"/>
</dbReference>
<dbReference type="AlphaFoldDB" id="A0A3N5CQX3"/>
<keyword evidence="7" id="KW-1185">Reference proteome</keyword>
<dbReference type="InterPro" id="IPR001173">
    <property type="entry name" value="Glyco_trans_2-like"/>
</dbReference>
<evidence type="ECO:0000313" key="7">
    <source>
        <dbReference type="Proteomes" id="UP000275232"/>
    </source>
</evidence>
<dbReference type="EMBL" id="RPFZ01000001">
    <property type="protein sequence ID" value="RPF71027.1"/>
    <property type="molecule type" value="Genomic_DNA"/>
</dbReference>
<comment type="caution">
    <text evidence="6">The sequence shown here is derived from an EMBL/GenBank/DDBJ whole genome shotgun (WGS) entry which is preliminary data.</text>
</comment>
<accession>A0A3N5CQX3</accession>
<reference evidence="6 7" key="1">
    <citation type="submission" date="2018-11" db="EMBL/GenBank/DDBJ databases">
        <title>Erythrobacter spongiae sp. nov., isolated from a marine sponge.</title>
        <authorList>
            <person name="Zhuang L."/>
            <person name="Luo L."/>
        </authorList>
    </citation>
    <scope>NUCLEOTIDE SEQUENCE [LARGE SCALE GENOMIC DNA]</scope>
    <source>
        <strain evidence="6 7">HN-E23</strain>
    </source>
</reference>
<sequence>MVSAVSVLTLIRGRQRHFDHLLAGLAAQDQLPLELVVAYMQDHPPAVREDLPFPVRTVQVPGETMPLARARNAAAAGARGDILAFLDVDCIPDQRFVRRAEDVAWMDANGVFLPEVRYLPGCEAGWLEGDGLPDYHRLLASARRHPAKPAIAHADTLPIDDFGELWGLAFILSASTWSDAGGMDEAYIGYGAEETDFGRRLRASDARLHWVGGTVCFHQHHRVHKPPLQHFSSIIRNARLFRERWGEWCMQYWIDDFARRGLVRFDADELTVLRAPNPDEIAATKQGADVLYS</sequence>
<dbReference type="Proteomes" id="UP000275232">
    <property type="component" value="Unassembled WGS sequence"/>
</dbReference>
<dbReference type="PANTHER" id="PTHR43179:SF12">
    <property type="entry name" value="GALACTOFURANOSYLTRANSFERASE GLFT2"/>
    <property type="match status" value="1"/>
</dbReference>
<dbReference type="Pfam" id="PF00535">
    <property type="entry name" value="Glycos_transf_2"/>
    <property type="match status" value="1"/>
</dbReference>
<dbReference type="Pfam" id="PF02709">
    <property type="entry name" value="Glyco_transf_7C"/>
    <property type="match status" value="1"/>
</dbReference>
<evidence type="ECO:0000259" key="4">
    <source>
        <dbReference type="Pfam" id="PF00535"/>
    </source>
</evidence>
<gene>
    <name evidence="6" type="ORF">EG799_04925</name>
</gene>
<evidence type="ECO:0000259" key="5">
    <source>
        <dbReference type="Pfam" id="PF02709"/>
    </source>
</evidence>
<proteinExistence type="inferred from homology"/>
<comment type="similarity">
    <text evidence="1">Belongs to the glycosyltransferase 2 family.</text>
</comment>
<dbReference type="Gene3D" id="3.90.550.10">
    <property type="entry name" value="Spore Coat Polysaccharide Biosynthesis Protein SpsA, Chain A"/>
    <property type="match status" value="1"/>
</dbReference>
<dbReference type="SUPFAM" id="SSF53448">
    <property type="entry name" value="Nucleotide-diphospho-sugar transferases"/>
    <property type="match status" value="1"/>
</dbReference>
<organism evidence="6 7">
    <name type="scientific">Aurantiacibacter spongiae</name>
    <dbReference type="NCBI Taxonomy" id="2488860"/>
    <lineage>
        <taxon>Bacteria</taxon>
        <taxon>Pseudomonadati</taxon>
        <taxon>Pseudomonadota</taxon>
        <taxon>Alphaproteobacteria</taxon>
        <taxon>Sphingomonadales</taxon>
        <taxon>Erythrobacteraceae</taxon>
        <taxon>Aurantiacibacter</taxon>
    </lineage>
</organism>